<evidence type="ECO:0000256" key="2">
    <source>
        <dbReference type="ARBA" id="ARBA00000751"/>
    </source>
</evidence>
<dbReference type="EMBL" id="JBHMCF010000047">
    <property type="protein sequence ID" value="MFB9476342.1"/>
    <property type="molecule type" value="Genomic_DNA"/>
</dbReference>
<reference evidence="6 7" key="1">
    <citation type="submission" date="2024-09" db="EMBL/GenBank/DDBJ databases">
        <authorList>
            <person name="Sun Q."/>
            <person name="Mori K."/>
        </authorList>
    </citation>
    <scope>NUCLEOTIDE SEQUENCE [LARGE SCALE GENOMIC DNA]</scope>
    <source>
        <strain evidence="6 7">JCM 3324</strain>
    </source>
</reference>
<dbReference type="InterPro" id="IPR037238">
    <property type="entry name" value="YbiA-like_sf"/>
</dbReference>
<feature type="domain" description="DUF7638" evidence="4">
    <location>
        <begin position="5"/>
        <end position="110"/>
    </location>
</feature>
<accession>A0ABV5P1E3</accession>
<dbReference type="InterPro" id="IPR056055">
    <property type="entry name" value="DUF7638"/>
</dbReference>
<dbReference type="InterPro" id="IPR012816">
    <property type="entry name" value="NADAR"/>
</dbReference>
<evidence type="ECO:0000259" key="3">
    <source>
        <dbReference type="Pfam" id="PF08719"/>
    </source>
</evidence>
<feature type="domain" description="NADAR" evidence="3">
    <location>
        <begin position="248"/>
        <end position="367"/>
    </location>
</feature>
<dbReference type="RefSeq" id="WP_364384166.1">
    <property type="nucleotide sequence ID" value="NZ_JBHMCF010000047.1"/>
</dbReference>
<dbReference type="Pfam" id="PF24644">
    <property type="entry name" value="DUF7638"/>
    <property type="match status" value="1"/>
</dbReference>
<evidence type="ECO:0000313" key="7">
    <source>
        <dbReference type="Proteomes" id="UP001589568"/>
    </source>
</evidence>
<evidence type="ECO:0000256" key="1">
    <source>
        <dbReference type="ARBA" id="ARBA00000022"/>
    </source>
</evidence>
<evidence type="ECO:0000313" key="6">
    <source>
        <dbReference type="EMBL" id="MFB9476342.1"/>
    </source>
</evidence>
<sequence length="386" mass="43773">MMGNRTYRVVDGERIEGVFRPVFIRNGDTHYLSELKVFADGAIYYWEWGDLDGLRAKLESGWVATTFDEGARASVHHLASWRFDQVNAWITAEELLGEVADAIERLNGRPDSTDRCISAALRYVDSRTEADRLALRTAYAAIPAHLRVYALGDMDARDLPLRVLASEVGETWDEDVYFAFEDGSEALDDDGAVTEEGRRAAFQYFAEWRRPDQDVAARREAEAQSPTVMLTYGRPMYPRAHGLRNEFPASIKVADAVYPTVEHAYWALSTDDEAARERIRTAPNAREAHDIAVAAERRPHWPDVRLLVMADLLRAKFAQHPDLAEILLATGDGRIHYAHATSEFWDITDAAGRNWLGRLLELVRAELVADRIGFRTAQWWVKRPGR</sequence>
<dbReference type="SUPFAM" id="SSF143990">
    <property type="entry name" value="YbiA-like"/>
    <property type="match status" value="1"/>
</dbReference>
<dbReference type="Pfam" id="PF24645">
    <property type="entry name" value="DUF7639"/>
    <property type="match status" value="1"/>
</dbReference>
<dbReference type="InterPro" id="IPR056056">
    <property type="entry name" value="DUF7639"/>
</dbReference>
<dbReference type="Proteomes" id="UP001589568">
    <property type="component" value="Unassembled WGS sequence"/>
</dbReference>
<evidence type="ECO:0000259" key="5">
    <source>
        <dbReference type="Pfam" id="PF24645"/>
    </source>
</evidence>
<feature type="domain" description="DUF7639" evidence="5">
    <location>
        <begin position="111"/>
        <end position="213"/>
    </location>
</feature>
<proteinExistence type="predicted"/>
<dbReference type="Gene3D" id="1.10.357.40">
    <property type="entry name" value="YbiA-like"/>
    <property type="match status" value="1"/>
</dbReference>
<comment type="catalytic activity">
    <reaction evidence="2">
        <text>2,5-diamino-6-hydroxy-4-(5-phosphoribosylamino)-pyrimidine + H2O = 2,5,6-triamino-4-hydroxypyrimidine + D-ribose 5-phosphate</text>
        <dbReference type="Rhea" id="RHEA:23436"/>
        <dbReference type="ChEBI" id="CHEBI:15377"/>
        <dbReference type="ChEBI" id="CHEBI:58614"/>
        <dbReference type="ChEBI" id="CHEBI:78346"/>
        <dbReference type="ChEBI" id="CHEBI:137796"/>
    </reaction>
</comment>
<comment type="caution">
    <text evidence="6">The sequence shown here is derived from an EMBL/GenBank/DDBJ whole genome shotgun (WGS) entry which is preliminary data.</text>
</comment>
<evidence type="ECO:0000259" key="4">
    <source>
        <dbReference type="Pfam" id="PF24644"/>
    </source>
</evidence>
<dbReference type="Pfam" id="PF08719">
    <property type="entry name" value="NADAR"/>
    <property type="match status" value="1"/>
</dbReference>
<comment type="catalytic activity">
    <reaction evidence="1">
        <text>5-amino-6-(5-phospho-D-ribosylamino)uracil + H2O = 5,6-diaminouracil + D-ribose 5-phosphate</text>
        <dbReference type="Rhea" id="RHEA:55020"/>
        <dbReference type="ChEBI" id="CHEBI:15377"/>
        <dbReference type="ChEBI" id="CHEBI:46252"/>
        <dbReference type="ChEBI" id="CHEBI:58453"/>
        <dbReference type="ChEBI" id="CHEBI:78346"/>
    </reaction>
</comment>
<dbReference type="CDD" id="cd15457">
    <property type="entry name" value="NADAR"/>
    <property type="match status" value="1"/>
</dbReference>
<protein>
    <submittedName>
        <fullName evidence="6">NADAR family protein</fullName>
    </submittedName>
</protein>
<name>A0ABV5P1E3_9ACTN</name>
<gene>
    <name evidence="6" type="ORF">ACFFR3_43180</name>
</gene>
<organism evidence="6 7">
    <name type="scientific">Nonomuraea salmonea</name>
    <dbReference type="NCBI Taxonomy" id="46181"/>
    <lineage>
        <taxon>Bacteria</taxon>
        <taxon>Bacillati</taxon>
        <taxon>Actinomycetota</taxon>
        <taxon>Actinomycetes</taxon>
        <taxon>Streptosporangiales</taxon>
        <taxon>Streptosporangiaceae</taxon>
        <taxon>Nonomuraea</taxon>
    </lineage>
</organism>
<keyword evidence="7" id="KW-1185">Reference proteome</keyword>